<keyword evidence="2" id="KW-0326">Glycosidase</keyword>
<dbReference type="Gene3D" id="3.20.20.80">
    <property type="entry name" value="Glycosidases"/>
    <property type="match status" value="1"/>
</dbReference>
<dbReference type="InterPro" id="IPR000322">
    <property type="entry name" value="Glyco_hydro_31_TIM"/>
</dbReference>
<evidence type="ECO:0000313" key="4">
    <source>
        <dbReference type="EMBL" id="WVZ07920.1"/>
    </source>
</evidence>
<dbReference type="Proteomes" id="UP001374535">
    <property type="component" value="Chromosome 6"/>
</dbReference>
<evidence type="ECO:0000259" key="3">
    <source>
        <dbReference type="Pfam" id="PF01055"/>
    </source>
</evidence>
<accession>A0AAQ3ND21</accession>
<dbReference type="SUPFAM" id="SSF51445">
    <property type="entry name" value="(Trans)glycosidases"/>
    <property type="match status" value="1"/>
</dbReference>
<dbReference type="InterPro" id="IPR017853">
    <property type="entry name" value="GH"/>
</dbReference>
<comment type="similarity">
    <text evidence="1 2">Belongs to the glycosyl hydrolase 31 family.</text>
</comment>
<evidence type="ECO:0000256" key="1">
    <source>
        <dbReference type="ARBA" id="ARBA00007806"/>
    </source>
</evidence>
<dbReference type="GO" id="GO:0005975">
    <property type="term" value="P:carbohydrate metabolic process"/>
    <property type="evidence" value="ECO:0007669"/>
    <property type="project" value="InterPro"/>
</dbReference>
<dbReference type="GO" id="GO:0004553">
    <property type="term" value="F:hydrolase activity, hydrolyzing O-glycosyl compounds"/>
    <property type="evidence" value="ECO:0007669"/>
    <property type="project" value="InterPro"/>
</dbReference>
<keyword evidence="2" id="KW-0378">Hydrolase</keyword>
<organism evidence="4 5">
    <name type="scientific">Vigna mungo</name>
    <name type="common">Black gram</name>
    <name type="synonym">Phaseolus mungo</name>
    <dbReference type="NCBI Taxonomy" id="3915"/>
    <lineage>
        <taxon>Eukaryota</taxon>
        <taxon>Viridiplantae</taxon>
        <taxon>Streptophyta</taxon>
        <taxon>Embryophyta</taxon>
        <taxon>Tracheophyta</taxon>
        <taxon>Spermatophyta</taxon>
        <taxon>Magnoliopsida</taxon>
        <taxon>eudicotyledons</taxon>
        <taxon>Gunneridae</taxon>
        <taxon>Pentapetalae</taxon>
        <taxon>rosids</taxon>
        <taxon>fabids</taxon>
        <taxon>Fabales</taxon>
        <taxon>Fabaceae</taxon>
        <taxon>Papilionoideae</taxon>
        <taxon>50 kb inversion clade</taxon>
        <taxon>NPAAA clade</taxon>
        <taxon>indigoferoid/millettioid clade</taxon>
        <taxon>Phaseoleae</taxon>
        <taxon>Vigna</taxon>
    </lineage>
</organism>
<evidence type="ECO:0000256" key="2">
    <source>
        <dbReference type="RuleBase" id="RU361185"/>
    </source>
</evidence>
<name>A0AAQ3ND21_VIGMU</name>
<dbReference type="PANTHER" id="PTHR46959:SF2">
    <property type="entry name" value="SULFOQUINOVOSIDASE"/>
    <property type="match status" value="1"/>
</dbReference>
<dbReference type="EMBL" id="CP144695">
    <property type="protein sequence ID" value="WVZ07920.1"/>
    <property type="molecule type" value="Genomic_DNA"/>
</dbReference>
<reference evidence="4 5" key="1">
    <citation type="journal article" date="2023" name="Life. Sci Alliance">
        <title>Evolutionary insights into 3D genome organization and epigenetic landscape of Vigna mungo.</title>
        <authorList>
            <person name="Junaid A."/>
            <person name="Singh B."/>
            <person name="Bhatia S."/>
        </authorList>
    </citation>
    <scope>NUCLEOTIDE SEQUENCE [LARGE SCALE GENOMIC DNA]</scope>
    <source>
        <strain evidence="4">Urdbean</strain>
    </source>
</reference>
<evidence type="ECO:0000313" key="5">
    <source>
        <dbReference type="Proteomes" id="UP001374535"/>
    </source>
</evidence>
<dbReference type="Pfam" id="PF01055">
    <property type="entry name" value="Glyco_hydro_31_2nd"/>
    <property type="match status" value="1"/>
</dbReference>
<sequence length="102" mass="11580">MRAGFRDSPKWGMLFWEGDQMVSWQRNDGIKSSVVGLLSSGISGYAFNHSDIGGYCTVNLPIVKYNRSEELLLRWMELNSFTIVFRTHEVSKIPAIVIHLSS</sequence>
<dbReference type="AlphaFoldDB" id="A0AAQ3ND21"/>
<dbReference type="InterPro" id="IPR052990">
    <property type="entry name" value="Sulfoquinovosidase_GH31"/>
</dbReference>
<proteinExistence type="inferred from homology"/>
<keyword evidence="5" id="KW-1185">Reference proteome</keyword>
<feature type="domain" description="Glycoside hydrolase family 31 TIM barrel" evidence="3">
    <location>
        <begin position="2"/>
        <end position="90"/>
    </location>
</feature>
<gene>
    <name evidence="4" type="ORF">V8G54_021266</name>
</gene>
<dbReference type="PANTHER" id="PTHR46959">
    <property type="entry name" value="SULFOQUINOVOSIDASE"/>
    <property type="match status" value="1"/>
</dbReference>
<protein>
    <recommendedName>
        <fullName evidence="3">Glycoside hydrolase family 31 TIM barrel domain-containing protein</fullName>
    </recommendedName>
</protein>